<dbReference type="PANTHER" id="PTHR21240">
    <property type="entry name" value="2-AMINO-3-CARBOXYLMUCONATE-6-SEMIALDEHYDE DECARBOXYLASE"/>
    <property type="match status" value="1"/>
</dbReference>
<dbReference type="PANTHER" id="PTHR21240:SF28">
    <property type="entry name" value="ISO-OROTATE DECARBOXYLASE (EUROFUNG)"/>
    <property type="match status" value="1"/>
</dbReference>
<evidence type="ECO:0000313" key="3">
    <source>
        <dbReference type="EMBL" id="BBM88054.1"/>
    </source>
</evidence>
<accession>A0A5S9F7V4</accession>
<dbReference type="Proteomes" id="UP000326354">
    <property type="component" value="Chromosome"/>
</dbReference>
<keyword evidence="4" id="KW-1185">Reference proteome</keyword>
<keyword evidence="3" id="KW-0378">Hydrolase</keyword>
<dbReference type="GO" id="GO:0016831">
    <property type="term" value="F:carboxy-lyase activity"/>
    <property type="evidence" value="ECO:0007669"/>
    <property type="project" value="InterPro"/>
</dbReference>
<dbReference type="SUPFAM" id="SSF51556">
    <property type="entry name" value="Metallo-dependent hydrolases"/>
    <property type="match status" value="1"/>
</dbReference>
<evidence type="ECO:0000256" key="1">
    <source>
        <dbReference type="ARBA" id="ARBA00023239"/>
    </source>
</evidence>
<dbReference type="InterPro" id="IPR032466">
    <property type="entry name" value="Metal_Hydrolase"/>
</dbReference>
<dbReference type="GO" id="GO:0019748">
    <property type="term" value="P:secondary metabolic process"/>
    <property type="evidence" value="ECO:0007669"/>
    <property type="project" value="TreeGrafter"/>
</dbReference>
<proteinExistence type="predicted"/>
<reference evidence="3 4" key="1">
    <citation type="submission" date="2019-08" db="EMBL/GenBank/DDBJ databases">
        <title>Complete genome sequence of Candidatus Uab amorphum.</title>
        <authorList>
            <person name="Shiratori T."/>
            <person name="Suzuki S."/>
            <person name="Kakizawa Y."/>
            <person name="Ishida K."/>
        </authorList>
    </citation>
    <scope>NUCLEOTIDE SEQUENCE [LARGE SCALE GENOMIC DNA]</scope>
    <source>
        <strain evidence="3 4">SRT547</strain>
    </source>
</reference>
<keyword evidence="1" id="KW-0456">Lyase</keyword>
<dbReference type="Gene3D" id="3.20.20.140">
    <property type="entry name" value="Metal-dependent hydrolases"/>
    <property type="match status" value="1"/>
</dbReference>
<dbReference type="RefSeq" id="WP_151972186.1">
    <property type="nucleotide sequence ID" value="NZ_AP019860.1"/>
</dbReference>
<dbReference type="CDD" id="cd01292">
    <property type="entry name" value="metallo-dependent_hydrolases"/>
    <property type="match status" value="1"/>
</dbReference>
<dbReference type="EMBL" id="AP019860">
    <property type="protein sequence ID" value="BBM88054.1"/>
    <property type="molecule type" value="Genomic_DNA"/>
</dbReference>
<evidence type="ECO:0000313" key="4">
    <source>
        <dbReference type="Proteomes" id="UP000326354"/>
    </source>
</evidence>
<dbReference type="AlphaFoldDB" id="A0A5S9F7V4"/>
<evidence type="ECO:0000259" key="2">
    <source>
        <dbReference type="Pfam" id="PF04909"/>
    </source>
</evidence>
<dbReference type="GO" id="GO:0016787">
    <property type="term" value="F:hydrolase activity"/>
    <property type="evidence" value="ECO:0007669"/>
    <property type="project" value="UniProtKB-KW"/>
</dbReference>
<dbReference type="InterPro" id="IPR006680">
    <property type="entry name" value="Amidohydro-rel"/>
</dbReference>
<dbReference type="InterPro" id="IPR032465">
    <property type="entry name" value="ACMSD"/>
</dbReference>
<dbReference type="KEGG" id="uam:UABAM_06470"/>
<dbReference type="OrthoDB" id="8673173at2"/>
<dbReference type="Pfam" id="PF04909">
    <property type="entry name" value="Amidohydro_2"/>
    <property type="match status" value="1"/>
</dbReference>
<protein>
    <submittedName>
        <fullName evidence="3">Amidohydrolase</fullName>
    </submittedName>
</protein>
<dbReference type="GO" id="GO:0005737">
    <property type="term" value="C:cytoplasm"/>
    <property type="evidence" value="ECO:0007669"/>
    <property type="project" value="TreeGrafter"/>
</dbReference>
<organism evidence="3 4">
    <name type="scientific">Uabimicrobium amorphum</name>
    <dbReference type="NCBI Taxonomy" id="2596890"/>
    <lineage>
        <taxon>Bacteria</taxon>
        <taxon>Pseudomonadati</taxon>
        <taxon>Planctomycetota</taxon>
        <taxon>Candidatus Uabimicrobiia</taxon>
        <taxon>Candidatus Uabimicrobiales</taxon>
        <taxon>Candidatus Uabimicrobiaceae</taxon>
        <taxon>Candidatus Uabimicrobium</taxon>
    </lineage>
</organism>
<name>A0A5S9F7V4_UABAM</name>
<gene>
    <name evidence="3" type="ORF">UABAM_06470</name>
</gene>
<sequence>MNFDIIDGHTHVHSLPNHMWDSPPERIVKLMDEANISKAVIMPYGEILPEDLSLLEYTIASVKKFPERLMGFARMHPGGGKEGVEIFEKSVVEDGIRGLKFHPVGTSIHPADPLTVMFVEKACELGVPTLFHCGDEEWTLPLQIAKLLKKVPDAKVILGHMGGYFHVEDAIAVAKDYENCYLETSATPNPKIIEKAVKELGAHRVIFGSDGPGCLPKLEVEKITVLQLDAQDEKQIFHDNIMQLLGSK</sequence>
<feature type="domain" description="Amidohydrolase-related" evidence="2">
    <location>
        <begin position="56"/>
        <end position="246"/>
    </location>
</feature>